<comment type="caution">
    <text evidence="2">The sequence shown here is derived from an EMBL/GenBank/DDBJ whole genome shotgun (WGS) entry which is preliminary data.</text>
</comment>
<proteinExistence type="predicted"/>
<dbReference type="InterPro" id="IPR045886">
    <property type="entry name" value="ThiF/MoeB/HesA"/>
</dbReference>
<dbReference type="OrthoDB" id="9204719at2"/>
<reference evidence="2 3" key="1">
    <citation type="submission" date="2019-08" db="EMBL/GenBank/DDBJ databases">
        <title>Actinomadura sp. nov. CYP1-5 isolated from mountain soil.</title>
        <authorList>
            <person name="Songsumanus A."/>
            <person name="Kuncharoen N."/>
            <person name="Kudo T."/>
            <person name="Yuki M."/>
            <person name="Igarashi Y."/>
            <person name="Tanasupawat S."/>
        </authorList>
    </citation>
    <scope>NUCLEOTIDE SEQUENCE [LARGE SCALE GENOMIC DNA]</scope>
    <source>
        <strain evidence="2 3">GKU157</strain>
    </source>
</reference>
<keyword evidence="2" id="KW-0548">Nucleotidyltransferase</keyword>
<dbReference type="GO" id="GO:0005737">
    <property type="term" value="C:cytoplasm"/>
    <property type="evidence" value="ECO:0007669"/>
    <property type="project" value="TreeGrafter"/>
</dbReference>
<dbReference type="InterPro" id="IPR035985">
    <property type="entry name" value="Ubiquitin-activating_enz"/>
</dbReference>
<dbReference type="GO" id="GO:0016779">
    <property type="term" value="F:nucleotidyltransferase activity"/>
    <property type="evidence" value="ECO:0007669"/>
    <property type="project" value="UniProtKB-KW"/>
</dbReference>
<keyword evidence="2" id="KW-0808">Transferase</keyword>
<accession>A0A5D0TTH3</accession>
<feature type="domain" description="THIF-type NAD/FAD binding fold" evidence="1">
    <location>
        <begin position="117"/>
        <end position="356"/>
    </location>
</feature>
<dbReference type="Gene3D" id="3.40.50.720">
    <property type="entry name" value="NAD(P)-binding Rossmann-like Domain"/>
    <property type="match status" value="1"/>
</dbReference>
<dbReference type="PANTHER" id="PTHR10953:SF102">
    <property type="entry name" value="ADENYLYLTRANSFERASE AND SULFURTRANSFERASE MOCS3"/>
    <property type="match status" value="1"/>
</dbReference>
<dbReference type="SUPFAM" id="SSF69572">
    <property type="entry name" value="Activating enzymes of the ubiquitin-like proteins"/>
    <property type="match status" value="1"/>
</dbReference>
<dbReference type="GO" id="GO:0004792">
    <property type="term" value="F:thiosulfate-cyanide sulfurtransferase activity"/>
    <property type="evidence" value="ECO:0007669"/>
    <property type="project" value="TreeGrafter"/>
</dbReference>
<dbReference type="InterPro" id="IPR000594">
    <property type="entry name" value="ThiF_NAD_FAD-bd"/>
</dbReference>
<sequence>MKVALKDSVWERSGETLIVMCDPVVQIELVDPEEHVETLLSVLSAGPLTVPQLRRRLIDHGIEVSMSELRQVLADLDSLRLLTDPEGQSLGDPADDERFHSNLFFFDLFSTMGYSRAAMQERLLGAHVLQLGTGGVGSSVLQHLAGLGIGRITLLDFDLVEPRNFARQYLYRRADIGSPKVRRAEHWLQAFDPRVHVEAVEQRVTSPRDVTALLADVDVVSAAIDSPKEVDGWVNEACMEASVPFVRGGISGTRLRYYSVDPGKSPCLACAQRMDDEIIAGAQADAAAWRLSGRLPSVNRAIGPVAGLLGSMVAFEILRYLIRYEPPHAAGAYVTWDAADHLQQKHMSWTPDPSCRLCRDARERHARPLAVSQ</sequence>
<keyword evidence="3" id="KW-1185">Reference proteome</keyword>
<evidence type="ECO:0000313" key="2">
    <source>
        <dbReference type="EMBL" id="TYC08615.1"/>
    </source>
</evidence>
<organism evidence="2 3">
    <name type="scientific">Actinomadura syzygii</name>
    <dbReference type="NCBI Taxonomy" id="1427538"/>
    <lineage>
        <taxon>Bacteria</taxon>
        <taxon>Bacillati</taxon>
        <taxon>Actinomycetota</taxon>
        <taxon>Actinomycetes</taxon>
        <taxon>Streptosporangiales</taxon>
        <taxon>Thermomonosporaceae</taxon>
        <taxon>Actinomadura</taxon>
    </lineage>
</organism>
<evidence type="ECO:0000313" key="3">
    <source>
        <dbReference type="Proteomes" id="UP000322634"/>
    </source>
</evidence>
<dbReference type="AlphaFoldDB" id="A0A5D0TTH3"/>
<dbReference type="EMBL" id="VSFF01000016">
    <property type="protein sequence ID" value="TYC08615.1"/>
    <property type="molecule type" value="Genomic_DNA"/>
</dbReference>
<protein>
    <submittedName>
        <fullName evidence="2">ThiF family adenylyltransferase</fullName>
    </submittedName>
</protein>
<dbReference type="RefSeq" id="WP_148354931.1">
    <property type="nucleotide sequence ID" value="NZ_JBHSBF010000002.1"/>
</dbReference>
<dbReference type="Proteomes" id="UP000322634">
    <property type="component" value="Unassembled WGS sequence"/>
</dbReference>
<dbReference type="PANTHER" id="PTHR10953">
    <property type="entry name" value="UBIQUITIN-ACTIVATING ENZYME E1"/>
    <property type="match status" value="1"/>
</dbReference>
<evidence type="ECO:0000259" key="1">
    <source>
        <dbReference type="Pfam" id="PF00899"/>
    </source>
</evidence>
<dbReference type="GO" id="GO:0008641">
    <property type="term" value="F:ubiquitin-like modifier activating enzyme activity"/>
    <property type="evidence" value="ECO:0007669"/>
    <property type="project" value="InterPro"/>
</dbReference>
<dbReference type="Pfam" id="PF00899">
    <property type="entry name" value="ThiF"/>
    <property type="match status" value="1"/>
</dbReference>
<name>A0A5D0TTH3_9ACTN</name>
<gene>
    <name evidence="2" type="ORF">FXF65_37620</name>
</gene>